<dbReference type="STRING" id="5486.A0A367XXQ2"/>
<dbReference type="OrthoDB" id="2210at2759"/>
<comment type="caution">
    <text evidence="1">The sequence shown here is derived from an EMBL/GenBank/DDBJ whole genome shotgun (WGS) entry which is preliminary data.</text>
</comment>
<reference evidence="1 3" key="1">
    <citation type="submission" date="2018-06" db="EMBL/GenBank/DDBJ databases">
        <title>Whole genome sequencing of Candida tropicalis (genome annotated by CSBL at Korea University).</title>
        <authorList>
            <person name="Ahn J."/>
        </authorList>
    </citation>
    <scope>NUCLEOTIDE SEQUENCE [LARGE SCALE GENOMIC DNA]</scope>
    <source>
        <strain evidence="1 3">ATCC 20962</strain>
    </source>
</reference>
<dbReference type="EMBL" id="QLNQ01000019">
    <property type="protein sequence ID" value="RCK65901.1"/>
    <property type="molecule type" value="Genomic_DNA"/>
</dbReference>
<accession>A0A367XXQ2</accession>
<name>A0A367XXQ2_9ASCO</name>
<gene>
    <name evidence="1" type="primary">MRP10_1</name>
    <name evidence="2" type="synonym">MRP10_0</name>
    <name evidence="2" type="ORF">Cantr_01615</name>
    <name evidence="1" type="ORF">Cantr_06677</name>
</gene>
<proteinExistence type="predicted"/>
<dbReference type="GO" id="GO:0003735">
    <property type="term" value="F:structural constituent of ribosome"/>
    <property type="evidence" value="ECO:0007669"/>
    <property type="project" value="InterPro"/>
</dbReference>
<sequence>MPYKKVGPPPKHLPPLPHLKVKRPVLASSTNNLCLMMMATLLNCWASNGEGNAVCKGFENELKSCMASYKPGGKDRLSSINYHTTRLYPKLKGKQFD</sequence>
<dbReference type="PANTHER" id="PTHR28066">
    <property type="entry name" value="37S RIBOSOMAL PROTEIN MRP10, MITOCHONDRIAL"/>
    <property type="match status" value="1"/>
</dbReference>
<dbReference type="InterPro" id="IPR017264">
    <property type="entry name" value="Ribosomal_mS37_fun"/>
</dbReference>
<dbReference type="PANTHER" id="PTHR28066:SF1">
    <property type="entry name" value="SMALL RIBOSOMAL SUBUNIT PROTEIN MS37"/>
    <property type="match status" value="1"/>
</dbReference>
<keyword evidence="3" id="KW-1185">Reference proteome</keyword>
<dbReference type="AlphaFoldDB" id="A0A367XXQ2"/>
<evidence type="ECO:0000313" key="2">
    <source>
        <dbReference type="EMBL" id="RCK65901.1"/>
    </source>
</evidence>
<evidence type="ECO:0000313" key="3">
    <source>
        <dbReference type="Proteomes" id="UP000253472"/>
    </source>
</evidence>
<keyword evidence="1" id="KW-0687">Ribonucleoprotein</keyword>
<keyword evidence="1" id="KW-0689">Ribosomal protein</keyword>
<organism evidence="1 3">
    <name type="scientific">Candida viswanathii</name>
    <dbReference type="NCBI Taxonomy" id="5486"/>
    <lineage>
        <taxon>Eukaryota</taxon>
        <taxon>Fungi</taxon>
        <taxon>Dikarya</taxon>
        <taxon>Ascomycota</taxon>
        <taxon>Saccharomycotina</taxon>
        <taxon>Pichiomycetes</taxon>
        <taxon>Debaryomycetaceae</taxon>
        <taxon>Candida/Lodderomyces clade</taxon>
        <taxon>Candida</taxon>
    </lineage>
</organism>
<dbReference type="Proteomes" id="UP000253472">
    <property type="component" value="Unassembled WGS sequence"/>
</dbReference>
<evidence type="ECO:0000313" key="1">
    <source>
        <dbReference type="EMBL" id="RCK57571.1"/>
    </source>
</evidence>
<protein>
    <submittedName>
        <fullName evidence="1">37S ribosomal protein MRP10, mitochondrial</fullName>
    </submittedName>
</protein>
<dbReference type="EMBL" id="QLNQ01000028">
    <property type="protein sequence ID" value="RCK57571.1"/>
    <property type="molecule type" value="Genomic_DNA"/>
</dbReference>
<dbReference type="GO" id="GO:0032543">
    <property type="term" value="P:mitochondrial translation"/>
    <property type="evidence" value="ECO:0007669"/>
    <property type="project" value="InterPro"/>
</dbReference>
<dbReference type="GO" id="GO:0005763">
    <property type="term" value="C:mitochondrial small ribosomal subunit"/>
    <property type="evidence" value="ECO:0007669"/>
    <property type="project" value="TreeGrafter"/>
</dbReference>